<gene>
    <name evidence="1" type="ORF">C472_04970</name>
</gene>
<dbReference type="Proteomes" id="UP000011523">
    <property type="component" value="Unassembled WGS sequence"/>
</dbReference>
<name>M0DWY5_9EURY</name>
<dbReference type="OrthoDB" id="284643at2157"/>
<dbReference type="RefSeq" id="WP_006628686.1">
    <property type="nucleotide sequence ID" value="NZ_AOJD01000028.1"/>
</dbReference>
<reference evidence="1 2" key="1">
    <citation type="journal article" date="2014" name="PLoS Genet.">
        <title>Phylogenetically driven sequencing of extremely halophilic archaea reveals strategies for static and dynamic osmo-response.</title>
        <authorList>
            <person name="Becker E.A."/>
            <person name="Seitzer P.M."/>
            <person name="Tritt A."/>
            <person name="Larsen D."/>
            <person name="Krusor M."/>
            <person name="Yao A.I."/>
            <person name="Wu D."/>
            <person name="Madern D."/>
            <person name="Eisen J.A."/>
            <person name="Darling A.E."/>
            <person name="Facciotti M.T."/>
        </authorList>
    </citation>
    <scope>NUCLEOTIDE SEQUENCE [LARGE SCALE GENOMIC DNA]</scope>
    <source>
        <strain evidence="1 2">DSM 14210</strain>
    </source>
</reference>
<proteinExistence type="predicted"/>
<evidence type="ECO:0000313" key="1">
    <source>
        <dbReference type="EMBL" id="ELZ39242.1"/>
    </source>
</evidence>
<organism evidence="1 2">
    <name type="scientific">Halorubrum tebenquichense DSM 14210</name>
    <dbReference type="NCBI Taxonomy" id="1227485"/>
    <lineage>
        <taxon>Archaea</taxon>
        <taxon>Methanobacteriati</taxon>
        <taxon>Methanobacteriota</taxon>
        <taxon>Stenosarchaea group</taxon>
        <taxon>Halobacteria</taxon>
        <taxon>Halobacteriales</taxon>
        <taxon>Haloferacaceae</taxon>
        <taxon>Halorubrum</taxon>
    </lineage>
</organism>
<dbReference type="PATRIC" id="fig|1227485.3.peg.949"/>
<comment type="caution">
    <text evidence="1">The sequence shown here is derived from an EMBL/GenBank/DDBJ whole genome shotgun (WGS) entry which is preliminary data.</text>
</comment>
<keyword evidence="2" id="KW-1185">Reference proteome</keyword>
<accession>M0DWY5</accession>
<dbReference type="AlphaFoldDB" id="M0DWY5"/>
<evidence type="ECO:0000313" key="2">
    <source>
        <dbReference type="Proteomes" id="UP000011523"/>
    </source>
</evidence>
<protein>
    <submittedName>
        <fullName evidence="1">Uncharacterized protein</fullName>
    </submittedName>
</protein>
<dbReference type="EMBL" id="AOJD01000028">
    <property type="protein sequence ID" value="ELZ39242.1"/>
    <property type="molecule type" value="Genomic_DNA"/>
</dbReference>
<sequence>MDTNSPSGQYHVVCRDCAVERLFNDAADATTLERAHVAETGHSVAVGRIV</sequence>